<keyword evidence="5" id="KW-1185">Reference proteome</keyword>
<dbReference type="InterPro" id="IPR020094">
    <property type="entry name" value="TruA/RsuA/RluB/E/F_N"/>
</dbReference>
<dbReference type="InterPro" id="IPR020095">
    <property type="entry name" value="PsdUridine_synth_TruA_C"/>
</dbReference>
<accession>A0A8B8F7T2</accession>
<reference evidence="6" key="1">
    <citation type="submission" date="2025-08" db="UniProtKB">
        <authorList>
            <consortium name="RefSeq"/>
        </authorList>
    </citation>
    <scope>IDENTIFICATION</scope>
    <source>
        <tissue evidence="6">Whole body</tissue>
    </source>
</reference>
<dbReference type="Gene3D" id="3.30.70.580">
    <property type="entry name" value="Pseudouridine synthase I, catalytic domain, N-terminal subdomain"/>
    <property type="match status" value="1"/>
</dbReference>
<dbReference type="GO" id="GO:0031119">
    <property type="term" value="P:tRNA pseudouridine synthesis"/>
    <property type="evidence" value="ECO:0007669"/>
    <property type="project" value="TreeGrafter"/>
</dbReference>
<evidence type="ECO:0000313" key="6">
    <source>
        <dbReference type="RefSeq" id="XP_025406813.1"/>
    </source>
</evidence>
<dbReference type="Pfam" id="PF01416">
    <property type="entry name" value="PseudoU_synth_1"/>
    <property type="match status" value="1"/>
</dbReference>
<dbReference type="RefSeq" id="XP_025406813.1">
    <property type="nucleotide sequence ID" value="XM_025551028.1"/>
</dbReference>
<evidence type="ECO:0000256" key="2">
    <source>
        <dbReference type="ARBA" id="ARBA00022694"/>
    </source>
</evidence>
<dbReference type="InterPro" id="IPR020103">
    <property type="entry name" value="PsdUridine_synth_cat_dom_sf"/>
</dbReference>
<dbReference type="FunFam" id="3.30.70.580:FF:000007">
    <property type="entry name" value="tRNA pseudouridine synthase"/>
    <property type="match status" value="1"/>
</dbReference>
<proteinExistence type="inferred from homology"/>
<dbReference type="InterPro" id="IPR020097">
    <property type="entry name" value="PsdUridine_synth_TruA_a/b_dom"/>
</dbReference>
<dbReference type="GO" id="GO:0005634">
    <property type="term" value="C:nucleus"/>
    <property type="evidence" value="ECO:0007669"/>
    <property type="project" value="TreeGrafter"/>
</dbReference>
<comment type="similarity">
    <text evidence="1">Belongs to the tRNA pseudouridine synthase TruA family.</text>
</comment>
<keyword evidence="3" id="KW-0413">Isomerase</keyword>
<protein>
    <submittedName>
        <fullName evidence="6">tRNA pseudouridine(38/39) synthase</fullName>
    </submittedName>
</protein>
<dbReference type="Gene3D" id="3.30.70.660">
    <property type="entry name" value="Pseudouridine synthase I, catalytic domain, C-terminal subdomain"/>
    <property type="match status" value="1"/>
</dbReference>
<dbReference type="GO" id="GO:0009982">
    <property type="term" value="F:pseudouridine synthase activity"/>
    <property type="evidence" value="ECO:0007669"/>
    <property type="project" value="InterPro"/>
</dbReference>
<dbReference type="InterPro" id="IPR001406">
    <property type="entry name" value="PsdUridine_synth_TruA"/>
</dbReference>
<dbReference type="InterPro" id="IPR041707">
    <property type="entry name" value="Pus3-like"/>
</dbReference>
<evidence type="ECO:0000256" key="3">
    <source>
        <dbReference type="ARBA" id="ARBA00023235"/>
    </source>
</evidence>
<name>A0A8B8F7T2_9HEMI</name>
<dbReference type="GO" id="GO:0003723">
    <property type="term" value="F:RNA binding"/>
    <property type="evidence" value="ECO:0007669"/>
    <property type="project" value="InterPro"/>
</dbReference>
<gene>
    <name evidence="6" type="primary">LOC112680810</name>
</gene>
<dbReference type="PANTHER" id="PTHR11142">
    <property type="entry name" value="PSEUDOURIDYLATE SYNTHASE"/>
    <property type="match status" value="1"/>
</dbReference>
<evidence type="ECO:0000256" key="1">
    <source>
        <dbReference type="ARBA" id="ARBA00009375"/>
    </source>
</evidence>
<organism evidence="5 6">
    <name type="scientific">Sipha flava</name>
    <name type="common">yellow sugarcane aphid</name>
    <dbReference type="NCBI Taxonomy" id="143950"/>
    <lineage>
        <taxon>Eukaryota</taxon>
        <taxon>Metazoa</taxon>
        <taxon>Ecdysozoa</taxon>
        <taxon>Arthropoda</taxon>
        <taxon>Hexapoda</taxon>
        <taxon>Insecta</taxon>
        <taxon>Pterygota</taxon>
        <taxon>Neoptera</taxon>
        <taxon>Paraneoptera</taxon>
        <taxon>Hemiptera</taxon>
        <taxon>Sternorrhyncha</taxon>
        <taxon>Aphidomorpha</taxon>
        <taxon>Aphidoidea</taxon>
        <taxon>Aphididae</taxon>
        <taxon>Sipha</taxon>
    </lineage>
</organism>
<dbReference type="Proteomes" id="UP000694846">
    <property type="component" value="Unplaced"/>
</dbReference>
<dbReference type="GeneID" id="112680810"/>
<sequence>MSTKVDLNNINLENLNQLTKEELINIVLDLKEQKGTHKKCVRKTIKPKLNRSFDFTKYQKRHVAFKLLYLGWNYQGFATQDVTEKTIEHELFRALTKCCLIESRQTSNYHRCGRTDKGVSSFSQVISLTVRSNGEDDSSELLYCKMLNCLLPKDIRIIAWSPVNEGFSARFDCGSRTYKYWFPRGDLDVDIMNQALQQLVGTHDFRNLCKMDVANGVVQYFRRIMSANVKICFENNQFSNNRNYDMCELTIVGKAFLWHQIRCIVSVLILVGQHKENENIFKELLNIESCPRKPQYSLADDLPLNLFDCEFENVNWIIEDESLFEIISSLQSSWATHMIKATMMGEMLKNMDILAINKINNQSEWLIQGVKSKMYQPLLKRPASESLENRIEHYTKKEKLKLECKDK</sequence>
<dbReference type="AlphaFoldDB" id="A0A8B8F7T2"/>
<dbReference type="NCBIfam" id="TIGR00071">
    <property type="entry name" value="hisT_truA"/>
    <property type="match status" value="1"/>
</dbReference>
<keyword evidence="2" id="KW-0819">tRNA processing</keyword>
<dbReference type="SUPFAM" id="SSF55120">
    <property type="entry name" value="Pseudouridine synthase"/>
    <property type="match status" value="1"/>
</dbReference>
<dbReference type="PANTHER" id="PTHR11142:SF5">
    <property type="entry name" value="TRNA PSEUDOURIDINE(38_39) SYNTHASE"/>
    <property type="match status" value="1"/>
</dbReference>
<dbReference type="HAMAP" id="MF_00171">
    <property type="entry name" value="TruA"/>
    <property type="match status" value="1"/>
</dbReference>
<dbReference type="GO" id="GO:1990481">
    <property type="term" value="P:mRNA pseudouridine synthesis"/>
    <property type="evidence" value="ECO:0007669"/>
    <property type="project" value="TreeGrafter"/>
</dbReference>
<dbReference type="OrthoDB" id="25767at2759"/>
<evidence type="ECO:0000313" key="5">
    <source>
        <dbReference type="Proteomes" id="UP000694846"/>
    </source>
</evidence>
<feature type="domain" description="Pseudouridine synthase I TruA alpha/beta" evidence="4">
    <location>
        <begin position="195"/>
        <end position="312"/>
    </location>
</feature>
<dbReference type="GO" id="GO:0005737">
    <property type="term" value="C:cytoplasm"/>
    <property type="evidence" value="ECO:0007669"/>
    <property type="project" value="TreeGrafter"/>
</dbReference>
<dbReference type="CDD" id="cd02569">
    <property type="entry name" value="PseudoU_synth_ScPus3"/>
    <property type="match status" value="1"/>
</dbReference>
<evidence type="ECO:0000259" key="4">
    <source>
        <dbReference type="Pfam" id="PF01416"/>
    </source>
</evidence>